<feature type="transmembrane region" description="Helical" evidence="6">
    <location>
        <begin position="297"/>
        <end position="316"/>
    </location>
</feature>
<keyword evidence="3 6" id="KW-0812">Transmembrane</keyword>
<evidence type="ECO:0000256" key="6">
    <source>
        <dbReference type="SAM" id="Phobius"/>
    </source>
</evidence>
<feature type="transmembrane region" description="Helical" evidence="6">
    <location>
        <begin position="101"/>
        <end position="121"/>
    </location>
</feature>
<sequence>MNTKAQSPSKSLKEHLQDLPSIYISLFVLFILVLILYIGNPSFLSVYNLKTVANSTTVLLGVGLGQAFVILTGGIDLSVGGVMSLISVVYILGLAKFGLLAFPLVLIVSALAGLLNGFILTRFRIPSFVTTLGTGGIFVSLTYLLSAAPLTPPSSSYKYLDIINGSMAGIKNGWILAIIVFAVYFILQNYTYLGRSIYAIGSNEKMCWMSGIAVKRTKMLAFMFSGLGAGISGMVLASNLYSGYPSLGEVYILESIAVVVVGGTALTGGAGGALNTLIGALIMSVIKNGMMVVGIDVYAQQTFLGVLIVIAVALTFDRSKLIIIK</sequence>
<reference evidence="7" key="1">
    <citation type="submission" date="2019-11" db="EMBL/GenBank/DDBJ databases">
        <title>Microbial mats filling the niche in hypersaline microbial mats.</title>
        <authorList>
            <person name="Wong H.L."/>
            <person name="Macleod F.I."/>
            <person name="White R.A. III"/>
            <person name="Burns B.P."/>
        </authorList>
    </citation>
    <scope>NUCLEOTIDE SEQUENCE</scope>
    <source>
        <strain evidence="7">Rbin_158</strain>
    </source>
</reference>
<organism evidence="7 8">
    <name type="scientific">candidate division KSB3 bacterium</name>
    <dbReference type="NCBI Taxonomy" id="2044937"/>
    <lineage>
        <taxon>Bacteria</taxon>
        <taxon>candidate division KSB3</taxon>
    </lineage>
</organism>
<protein>
    <submittedName>
        <fullName evidence="7">ABC transporter permease</fullName>
    </submittedName>
</protein>
<dbReference type="InterPro" id="IPR001851">
    <property type="entry name" value="ABC_transp_permease"/>
</dbReference>
<keyword evidence="4 6" id="KW-1133">Transmembrane helix</keyword>
<gene>
    <name evidence="7" type="ORF">GF339_20725</name>
</gene>
<evidence type="ECO:0000256" key="4">
    <source>
        <dbReference type="ARBA" id="ARBA00022989"/>
    </source>
</evidence>
<proteinExistence type="predicted"/>
<dbReference type="Pfam" id="PF02653">
    <property type="entry name" value="BPD_transp_2"/>
    <property type="match status" value="1"/>
</dbReference>
<evidence type="ECO:0000313" key="7">
    <source>
        <dbReference type="EMBL" id="MBD3327023.1"/>
    </source>
</evidence>
<feature type="transmembrane region" description="Helical" evidence="6">
    <location>
        <begin position="256"/>
        <end position="285"/>
    </location>
</feature>
<dbReference type="Proteomes" id="UP000649604">
    <property type="component" value="Unassembled WGS sequence"/>
</dbReference>
<evidence type="ECO:0000256" key="5">
    <source>
        <dbReference type="ARBA" id="ARBA00023136"/>
    </source>
</evidence>
<dbReference type="AlphaFoldDB" id="A0A9D5JZD4"/>
<feature type="transmembrane region" description="Helical" evidence="6">
    <location>
        <begin position="168"/>
        <end position="187"/>
    </location>
</feature>
<dbReference type="GO" id="GO:0022857">
    <property type="term" value="F:transmembrane transporter activity"/>
    <property type="evidence" value="ECO:0007669"/>
    <property type="project" value="InterPro"/>
</dbReference>
<evidence type="ECO:0000313" key="8">
    <source>
        <dbReference type="Proteomes" id="UP000649604"/>
    </source>
</evidence>
<dbReference type="GO" id="GO:0005886">
    <property type="term" value="C:plasma membrane"/>
    <property type="evidence" value="ECO:0007669"/>
    <property type="project" value="UniProtKB-SubCell"/>
</dbReference>
<dbReference type="EMBL" id="WJJP01000674">
    <property type="protein sequence ID" value="MBD3327023.1"/>
    <property type="molecule type" value="Genomic_DNA"/>
</dbReference>
<feature type="transmembrane region" description="Helical" evidence="6">
    <location>
        <begin position="128"/>
        <end position="148"/>
    </location>
</feature>
<evidence type="ECO:0000256" key="3">
    <source>
        <dbReference type="ARBA" id="ARBA00022692"/>
    </source>
</evidence>
<name>A0A9D5JZD4_9BACT</name>
<feature type="transmembrane region" description="Helical" evidence="6">
    <location>
        <begin position="219"/>
        <end position="244"/>
    </location>
</feature>
<keyword evidence="5 6" id="KW-0472">Membrane</keyword>
<keyword evidence="2" id="KW-1003">Cell membrane</keyword>
<comment type="subcellular location">
    <subcellularLocation>
        <location evidence="1">Cell membrane</location>
        <topology evidence="1">Multi-pass membrane protein</topology>
    </subcellularLocation>
</comment>
<comment type="caution">
    <text evidence="7">The sequence shown here is derived from an EMBL/GenBank/DDBJ whole genome shotgun (WGS) entry which is preliminary data.</text>
</comment>
<evidence type="ECO:0000256" key="1">
    <source>
        <dbReference type="ARBA" id="ARBA00004651"/>
    </source>
</evidence>
<evidence type="ECO:0000256" key="2">
    <source>
        <dbReference type="ARBA" id="ARBA00022475"/>
    </source>
</evidence>
<dbReference type="PANTHER" id="PTHR32196">
    <property type="entry name" value="ABC TRANSPORTER PERMEASE PROTEIN YPHD-RELATED-RELATED"/>
    <property type="match status" value="1"/>
</dbReference>
<dbReference type="CDD" id="cd06579">
    <property type="entry name" value="TM_PBP1_transp_AraH_like"/>
    <property type="match status" value="1"/>
</dbReference>
<feature type="transmembrane region" description="Helical" evidence="6">
    <location>
        <begin position="21"/>
        <end position="39"/>
    </location>
</feature>
<accession>A0A9D5JZD4</accession>
<feature type="transmembrane region" description="Helical" evidence="6">
    <location>
        <begin position="51"/>
        <end position="70"/>
    </location>
</feature>